<sequence length="114" mass="12641">MSLSTIAHISISATTEVEITTPCAETRDRDRNGGKWLVEDPPCSPFLMSTAVAAHLPCCNNVAQAQRCRAATQSLYCRRHHHDQKLVAAPPTFHGSHRGQRYQHCMIRSGPPNH</sequence>
<evidence type="ECO:0000313" key="1">
    <source>
        <dbReference type="EMBL" id="KIM57617.1"/>
    </source>
</evidence>
<organism evidence="1 2">
    <name type="scientific">Scleroderma citrinum Foug A</name>
    <dbReference type="NCBI Taxonomy" id="1036808"/>
    <lineage>
        <taxon>Eukaryota</taxon>
        <taxon>Fungi</taxon>
        <taxon>Dikarya</taxon>
        <taxon>Basidiomycota</taxon>
        <taxon>Agaricomycotina</taxon>
        <taxon>Agaricomycetes</taxon>
        <taxon>Agaricomycetidae</taxon>
        <taxon>Boletales</taxon>
        <taxon>Sclerodermatineae</taxon>
        <taxon>Sclerodermataceae</taxon>
        <taxon>Scleroderma</taxon>
    </lineage>
</organism>
<dbReference type="HOGENOM" id="CLU_2122548_0_0_1"/>
<dbReference type="InParanoid" id="A0A0C2ZYV6"/>
<name>A0A0C2ZYV6_9AGAM</name>
<gene>
    <name evidence="1" type="ORF">SCLCIDRAFT_1127225</name>
</gene>
<reference evidence="2" key="2">
    <citation type="submission" date="2015-01" db="EMBL/GenBank/DDBJ databases">
        <title>Evolutionary Origins and Diversification of the Mycorrhizal Mutualists.</title>
        <authorList>
            <consortium name="DOE Joint Genome Institute"/>
            <consortium name="Mycorrhizal Genomics Consortium"/>
            <person name="Kohler A."/>
            <person name="Kuo A."/>
            <person name="Nagy L.G."/>
            <person name="Floudas D."/>
            <person name="Copeland A."/>
            <person name="Barry K.W."/>
            <person name="Cichocki N."/>
            <person name="Veneault-Fourrey C."/>
            <person name="LaButti K."/>
            <person name="Lindquist E.A."/>
            <person name="Lipzen A."/>
            <person name="Lundell T."/>
            <person name="Morin E."/>
            <person name="Murat C."/>
            <person name="Riley R."/>
            <person name="Ohm R."/>
            <person name="Sun H."/>
            <person name="Tunlid A."/>
            <person name="Henrissat B."/>
            <person name="Grigoriev I.V."/>
            <person name="Hibbett D.S."/>
            <person name="Martin F."/>
        </authorList>
    </citation>
    <scope>NUCLEOTIDE SEQUENCE [LARGE SCALE GENOMIC DNA]</scope>
    <source>
        <strain evidence="2">Foug A</strain>
    </source>
</reference>
<dbReference type="Proteomes" id="UP000053989">
    <property type="component" value="Unassembled WGS sequence"/>
</dbReference>
<reference evidence="1 2" key="1">
    <citation type="submission" date="2014-04" db="EMBL/GenBank/DDBJ databases">
        <authorList>
            <consortium name="DOE Joint Genome Institute"/>
            <person name="Kuo A."/>
            <person name="Kohler A."/>
            <person name="Nagy L.G."/>
            <person name="Floudas D."/>
            <person name="Copeland A."/>
            <person name="Barry K.W."/>
            <person name="Cichocki N."/>
            <person name="Veneault-Fourrey C."/>
            <person name="LaButti K."/>
            <person name="Lindquist E.A."/>
            <person name="Lipzen A."/>
            <person name="Lundell T."/>
            <person name="Morin E."/>
            <person name="Murat C."/>
            <person name="Sun H."/>
            <person name="Tunlid A."/>
            <person name="Henrissat B."/>
            <person name="Grigoriev I.V."/>
            <person name="Hibbett D.S."/>
            <person name="Martin F."/>
            <person name="Nordberg H.P."/>
            <person name="Cantor M.N."/>
            <person name="Hua S.X."/>
        </authorList>
    </citation>
    <scope>NUCLEOTIDE SEQUENCE [LARGE SCALE GENOMIC DNA]</scope>
    <source>
        <strain evidence="1 2">Foug A</strain>
    </source>
</reference>
<keyword evidence="2" id="KW-1185">Reference proteome</keyword>
<proteinExistence type="predicted"/>
<evidence type="ECO:0000313" key="2">
    <source>
        <dbReference type="Proteomes" id="UP000053989"/>
    </source>
</evidence>
<accession>A0A0C2ZYV6</accession>
<dbReference type="EMBL" id="KN822098">
    <property type="protein sequence ID" value="KIM57617.1"/>
    <property type="molecule type" value="Genomic_DNA"/>
</dbReference>
<protein>
    <submittedName>
        <fullName evidence="1">Uncharacterized protein</fullName>
    </submittedName>
</protein>
<dbReference type="AlphaFoldDB" id="A0A0C2ZYV6"/>